<keyword evidence="2" id="KW-0812">Transmembrane</keyword>
<organism evidence="3 4">
    <name type="scientific">Streptomyces thinghirensis</name>
    <dbReference type="NCBI Taxonomy" id="551547"/>
    <lineage>
        <taxon>Bacteria</taxon>
        <taxon>Bacillati</taxon>
        <taxon>Actinomycetota</taxon>
        <taxon>Actinomycetes</taxon>
        <taxon>Kitasatosporales</taxon>
        <taxon>Streptomycetaceae</taxon>
        <taxon>Streptomyces</taxon>
    </lineage>
</organism>
<accession>A0ABP9TBP1</accession>
<gene>
    <name evidence="3" type="ORF">GCM10023323_53170</name>
</gene>
<dbReference type="Proteomes" id="UP001499878">
    <property type="component" value="Unassembled WGS sequence"/>
</dbReference>
<evidence type="ECO:0000313" key="4">
    <source>
        <dbReference type="Proteomes" id="UP001499878"/>
    </source>
</evidence>
<feature type="transmembrane region" description="Helical" evidence="2">
    <location>
        <begin position="169"/>
        <end position="188"/>
    </location>
</feature>
<protein>
    <submittedName>
        <fullName evidence="3">Uncharacterized protein</fullName>
    </submittedName>
</protein>
<evidence type="ECO:0000256" key="1">
    <source>
        <dbReference type="SAM" id="MobiDB-lite"/>
    </source>
</evidence>
<evidence type="ECO:0000313" key="3">
    <source>
        <dbReference type="EMBL" id="GAA5213203.1"/>
    </source>
</evidence>
<keyword evidence="2" id="KW-1133">Transmembrane helix</keyword>
<keyword evidence="2" id="KW-0472">Membrane</keyword>
<name>A0ABP9TBP1_9ACTN</name>
<sequence length="445" mass="46960">MTRADNMGMDMTNTTDSQQGRQNRPSPFRAAPLPDAPRAVADWPDRASRVREQQEALAALVREDLSRARALAFLVCAVVVTFVAGVVPVMVVDAAEAEGSETTDVAVSLVLGLVLLAVLALPALAVLRGLRRRSSRRFTLMREWAAVERGHDAEFPTQYGVQGYPHGRFFYAAVVLVLVVVLSVAVLADVSDPKVLALLPCLVMAGLLAWSTARKYAGRYGWSTRERLERVRARRRQQQRARLGQAPTAAGGAVTRPPGVHPTLLYAALLAPAVIVTLVFVVVRPEEALGLAVAAALAAAVLALGLPKVLLMRRRERTELDVAARALTSSFPPGTAVYPVRYGLAETQPGAADTAGPSSWDAGPSRTGALAVDGGALRLRGTDGAALDVSLGEVEGVILTPSGAAWAADSVDVLLRSGEAIEFRSPRAGSIVDTLAGAGVQVLKP</sequence>
<reference evidence="4" key="1">
    <citation type="journal article" date="2019" name="Int. J. Syst. Evol. Microbiol.">
        <title>The Global Catalogue of Microorganisms (GCM) 10K type strain sequencing project: providing services to taxonomists for standard genome sequencing and annotation.</title>
        <authorList>
            <consortium name="The Broad Institute Genomics Platform"/>
            <consortium name="The Broad Institute Genome Sequencing Center for Infectious Disease"/>
            <person name="Wu L."/>
            <person name="Ma J."/>
        </authorList>
    </citation>
    <scope>NUCLEOTIDE SEQUENCE [LARGE SCALE GENOMIC DNA]</scope>
    <source>
        <strain evidence="4">JCM 18306</strain>
    </source>
</reference>
<feature type="region of interest" description="Disordered" evidence="1">
    <location>
        <begin position="1"/>
        <end position="37"/>
    </location>
</feature>
<evidence type="ECO:0000256" key="2">
    <source>
        <dbReference type="SAM" id="Phobius"/>
    </source>
</evidence>
<feature type="transmembrane region" description="Helical" evidence="2">
    <location>
        <begin position="289"/>
        <end position="311"/>
    </location>
</feature>
<proteinExistence type="predicted"/>
<comment type="caution">
    <text evidence="3">The sequence shown here is derived from an EMBL/GenBank/DDBJ whole genome shotgun (WGS) entry which is preliminary data.</text>
</comment>
<keyword evidence="4" id="KW-1185">Reference proteome</keyword>
<feature type="transmembrane region" description="Helical" evidence="2">
    <location>
        <begin position="70"/>
        <end position="91"/>
    </location>
</feature>
<feature type="transmembrane region" description="Helical" evidence="2">
    <location>
        <begin position="194"/>
        <end position="213"/>
    </location>
</feature>
<feature type="compositionally biased region" description="Polar residues" evidence="1">
    <location>
        <begin position="11"/>
        <end position="25"/>
    </location>
</feature>
<feature type="transmembrane region" description="Helical" evidence="2">
    <location>
        <begin position="106"/>
        <end position="127"/>
    </location>
</feature>
<feature type="transmembrane region" description="Helical" evidence="2">
    <location>
        <begin position="264"/>
        <end position="283"/>
    </location>
</feature>
<dbReference type="EMBL" id="BAABJR010000014">
    <property type="protein sequence ID" value="GAA5213203.1"/>
    <property type="molecule type" value="Genomic_DNA"/>
</dbReference>